<dbReference type="Pfam" id="PF01535">
    <property type="entry name" value="PPR"/>
    <property type="match status" value="4"/>
</dbReference>
<dbReference type="NCBIfam" id="TIGR00756">
    <property type="entry name" value="PPR"/>
    <property type="match status" value="4"/>
</dbReference>
<dbReference type="Gene3D" id="1.25.40.10">
    <property type="entry name" value="Tetratricopeptide repeat domain"/>
    <property type="match status" value="4"/>
</dbReference>
<feature type="repeat" description="PPR" evidence="3">
    <location>
        <begin position="5"/>
        <end position="39"/>
    </location>
</feature>
<dbReference type="PANTHER" id="PTHR47926">
    <property type="entry name" value="PENTATRICOPEPTIDE REPEAT-CONTAINING PROTEIN"/>
    <property type="match status" value="1"/>
</dbReference>
<gene>
    <name evidence="5" type="ORF">QJS10_CPA06g00272</name>
    <name evidence="4" type="ORF">QJS10_CPB18g01638</name>
</gene>
<feature type="repeat" description="PPR" evidence="3">
    <location>
        <begin position="106"/>
        <end position="140"/>
    </location>
</feature>
<dbReference type="PANTHER" id="PTHR47926:SF376">
    <property type="entry name" value="TETRATRICOPEPTIDE-LIKE HELICAL DOMAIN SUPERFAMILY"/>
    <property type="match status" value="1"/>
</dbReference>
<dbReference type="EMBL" id="JAUJYO010000006">
    <property type="protein sequence ID" value="KAK1313801.1"/>
    <property type="molecule type" value="Genomic_DNA"/>
</dbReference>
<dbReference type="Proteomes" id="UP001180020">
    <property type="component" value="Unassembled WGS sequence"/>
</dbReference>
<evidence type="ECO:0000256" key="2">
    <source>
        <dbReference type="ARBA" id="ARBA00022737"/>
    </source>
</evidence>
<dbReference type="Pfam" id="PF13041">
    <property type="entry name" value="PPR_2"/>
    <property type="match status" value="3"/>
</dbReference>
<dbReference type="InterPro" id="IPR002885">
    <property type="entry name" value="PPR_rpt"/>
</dbReference>
<feature type="repeat" description="PPR" evidence="3">
    <location>
        <begin position="168"/>
        <end position="202"/>
    </location>
</feature>
<keyword evidence="2" id="KW-0677">Repeat</keyword>
<proteinExistence type="inferred from homology"/>
<evidence type="ECO:0000256" key="1">
    <source>
        <dbReference type="ARBA" id="ARBA00006643"/>
    </source>
</evidence>
<dbReference type="GO" id="GO:0003723">
    <property type="term" value="F:RNA binding"/>
    <property type="evidence" value="ECO:0007669"/>
    <property type="project" value="InterPro"/>
</dbReference>
<reference evidence="4" key="2">
    <citation type="submission" date="2023-06" db="EMBL/GenBank/DDBJ databases">
        <authorList>
            <person name="Ma L."/>
            <person name="Liu K.-W."/>
            <person name="Li Z."/>
            <person name="Hsiao Y.-Y."/>
            <person name="Qi Y."/>
            <person name="Fu T."/>
            <person name="Tang G."/>
            <person name="Zhang D."/>
            <person name="Sun W.-H."/>
            <person name="Liu D.-K."/>
            <person name="Li Y."/>
            <person name="Chen G.-Z."/>
            <person name="Liu X.-D."/>
            <person name="Liao X.-Y."/>
            <person name="Jiang Y.-T."/>
            <person name="Yu X."/>
            <person name="Hao Y."/>
            <person name="Huang J."/>
            <person name="Zhao X.-W."/>
            <person name="Ke S."/>
            <person name="Chen Y.-Y."/>
            <person name="Wu W.-L."/>
            <person name="Hsu J.-L."/>
            <person name="Lin Y.-F."/>
            <person name="Huang M.-D."/>
            <person name="Li C.-Y."/>
            <person name="Huang L."/>
            <person name="Wang Z.-W."/>
            <person name="Zhao X."/>
            <person name="Zhong W.-Y."/>
            <person name="Peng D.-H."/>
            <person name="Ahmad S."/>
            <person name="Lan S."/>
            <person name="Zhang J.-S."/>
            <person name="Tsai W.-C."/>
            <person name="Van De Peer Y."/>
            <person name="Liu Z.-J."/>
        </authorList>
    </citation>
    <scope>NUCLEOTIDE SEQUENCE</scope>
    <source>
        <strain evidence="4">CP</strain>
        <tissue evidence="4">Leaves</tissue>
    </source>
</reference>
<reference evidence="4" key="1">
    <citation type="journal article" date="2023" name="Nat. Commun.">
        <title>Diploid and tetraploid genomes of Acorus and the evolution of monocots.</title>
        <authorList>
            <person name="Ma L."/>
            <person name="Liu K.W."/>
            <person name="Li Z."/>
            <person name="Hsiao Y.Y."/>
            <person name="Qi Y."/>
            <person name="Fu T."/>
            <person name="Tang G.D."/>
            <person name="Zhang D."/>
            <person name="Sun W.H."/>
            <person name="Liu D.K."/>
            <person name="Li Y."/>
            <person name="Chen G.Z."/>
            <person name="Liu X.D."/>
            <person name="Liao X.Y."/>
            <person name="Jiang Y.T."/>
            <person name="Yu X."/>
            <person name="Hao Y."/>
            <person name="Huang J."/>
            <person name="Zhao X.W."/>
            <person name="Ke S."/>
            <person name="Chen Y.Y."/>
            <person name="Wu W.L."/>
            <person name="Hsu J.L."/>
            <person name="Lin Y.F."/>
            <person name="Huang M.D."/>
            <person name="Li C.Y."/>
            <person name="Huang L."/>
            <person name="Wang Z.W."/>
            <person name="Zhao X."/>
            <person name="Zhong W.Y."/>
            <person name="Peng D.H."/>
            <person name="Ahmad S."/>
            <person name="Lan S."/>
            <person name="Zhang J.S."/>
            <person name="Tsai W.C."/>
            <person name="Van de Peer Y."/>
            <person name="Liu Z.J."/>
        </authorList>
    </citation>
    <scope>NUCLEOTIDE SEQUENCE</scope>
    <source>
        <strain evidence="4">CP</strain>
    </source>
</reference>
<dbReference type="FunFam" id="1.25.40.10:FF:000333">
    <property type="entry name" value="Pentatricopeptide repeat-containing protein"/>
    <property type="match status" value="1"/>
</dbReference>
<feature type="repeat" description="PPR" evidence="3">
    <location>
        <begin position="269"/>
        <end position="299"/>
    </location>
</feature>
<dbReference type="InterPro" id="IPR046848">
    <property type="entry name" value="E_motif"/>
</dbReference>
<dbReference type="AlphaFoldDB" id="A0AAV9CKV6"/>
<dbReference type="FunFam" id="1.25.40.10:FF:000934">
    <property type="entry name" value="Pentatricopeptide repeat-containing protein"/>
    <property type="match status" value="1"/>
</dbReference>
<sequence length="479" mass="52802">MEEPNVYVYNALIRGFVRCSSPVSALRSYVTMSRSHVEPTSYTFPSLIKACALASAIGFGESVHGRTYKGGFGSHVFVQASLIDFYSRSRKIKESKRVFDGMRERDAFSWAAMISAYVRVGDMDCAAILFEEMPEKTTVSWNVMIGGHAKAGDVESAASLFDRMPGKDLVSWTSMISCYSQSKKHREAIETFKRMKAAKVSPDGVMMATVISACAHLGALKLGRELHLEMNRNGCDLDVYIGSALIDMYAKCGDMERSLLVFFKLHEKNLFCWNSLIEGLAVHGHGKAALAMFHKMKREKKIEPNRVTFVSVLSACAHSGLVNEGRGIFESMTSDHSISPGVEHYGCMVDLLGRAGRIEEALQMIQAMEVEPNAAVWGALLGGCKLHRNIDVGGIAVKELMALEPENCGYYLLLTNMYAEAKWWSKVAGVRATMRGRGVEKDNKGSSWIEMEGVVYEFAACGASHPQTEAIFSVLVENP</sequence>
<dbReference type="FunFam" id="1.25.40.10:FF:000184">
    <property type="entry name" value="Pentatricopeptide repeat-containing protein, chloroplastic"/>
    <property type="match status" value="1"/>
</dbReference>
<organism evidence="4 6">
    <name type="scientific">Acorus calamus</name>
    <name type="common">Sweet flag</name>
    <dbReference type="NCBI Taxonomy" id="4465"/>
    <lineage>
        <taxon>Eukaryota</taxon>
        <taxon>Viridiplantae</taxon>
        <taxon>Streptophyta</taxon>
        <taxon>Embryophyta</taxon>
        <taxon>Tracheophyta</taxon>
        <taxon>Spermatophyta</taxon>
        <taxon>Magnoliopsida</taxon>
        <taxon>Liliopsida</taxon>
        <taxon>Acoraceae</taxon>
        <taxon>Acorus</taxon>
    </lineage>
</organism>
<evidence type="ECO:0000313" key="5">
    <source>
        <dbReference type="EMBL" id="KAK1313801.1"/>
    </source>
</evidence>
<comment type="caution">
    <text evidence="4">The sequence shown here is derived from an EMBL/GenBank/DDBJ whole genome shotgun (WGS) entry which is preliminary data.</text>
</comment>
<dbReference type="EMBL" id="JAUJYO010000018">
    <property type="protein sequence ID" value="KAK1289541.1"/>
    <property type="molecule type" value="Genomic_DNA"/>
</dbReference>
<protein>
    <submittedName>
        <fullName evidence="4">Pentatricopeptide repeat-containing protein</fullName>
    </submittedName>
</protein>
<dbReference type="GO" id="GO:0009451">
    <property type="term" value="P:RNA modification"/>
    <property type="evidence" value="ECO:0007669"/>
    <property type="project" value="InterPro"/>
</dbReference>
<dbReference type="PROSITE" id="PS51375">
    <property type="entry name" value="PPR"/>
    <property type="match status" value="4"/>
</dbReference>
<dbReference type="InterPro" id="IPR046960">
    <property type="entry name" value="PPR_At4g14850-like_plant"/>
</dbReference>
<evidence type="ECO:0000256" key="3">
    <source>
        <dbReference type="PROSITE-ProRule" id="PRU00708"/>
    </source>
</evidence>
<keyword evidence="6" id="KW-1185">Reference proteome</keyword>
<accession>A0AAV9CKV6</accession>
<dbReference type="Pfam" id="PF20431">
    <property type="entry name" value="E_motif"/>
    <property type="match status" value="1"/>
</dbReference>
<evidence type="ECO:0000313" key="4">
    <source>
        <dbReference type="EMBL" id="KAK1289541.1"/>
    </source>
</evidence>
<comment type="similarity">
    <text evidence="1">Belongs to the PPR family. PCMP-H subfamily.</text>
</comment>
<evidence type="ECO:0000313" key="6">
    <source>
        <dbReference type="Proteomes" id="UP001180020"/>
    </source>
</evidence>
<dbReference type="InterPro" id="IPR011990">
    <property type="entry name" value="TPR-like_helical_dom_sf"/>
</dbReference>
<name>A0AAV9CKV6_ACOCL</name>